<name>A0A8T3BJD0_DENNO</name>
<keyword evidence="2" id="KW-1185">Reference proteome</keyword>
<dbReference type="EMBL" id="JAGYWB010000008">
    <property type="protein sequence ID" value="KAI0513412.1"/>
    <property type="molecule type" value="Genomic_DNA"/>
</dbReference>
<dbReference type="Gene3D" id="3.60.10.10">
    <property type="entry name" value="Endonuclease/exonuclease/phosphatase"/>
    <property type="match status" value="1"/>
</dbReference>
<proteinExistence type="predicted"/>
<evidence type="ECO:0008006" key="3">
    <source>
        <dbReference type="Google" id="ProtNLM"/>
    </source>
</evidence>
<reference evidence="1" key="1">
    <citation type="journal article" date="2022" name="Front. Genet.">
        <title>Chromosome-Scale Assembly of the Dendrobium nobile Genome Provides Insights Into the Molecular Mechanism of the Biosynthesis of the Medicinal Active Ingredient of Dendrobium.</title>
        <authorList>
            <person name="Xu Q."/>
            <person name="Niu S.-C."/>
            <person name="Li K.-L."/>
            <person name="Zheng P.-J."/>
            <person name="Zhang X.-J."/>
            <person name="Jia Y."/>
            <person name="Liu Y."/>
            <person name="Niu Y.-X."/>
            <person name="Yu L.-H."/>
            <person name="Chen D.-F."/>
            <person name="Zhang G.-Q."/>
        </authorList>
    </citation>
    <scope>NUCLEOTIDE SEQUENCE</scope>
    <source>
        <tissue evidence="1">Leaf</tissue>
    </source>
</reference>
<dbReference type="PANTHER" id="PTHR33710">
    <property type="entry name" value="BNAC02G09200D PROTEIN"/>
    <property type="match status" value="1"/>
</dbReference>
<dbReference type="OrthoDB" id="783377at2759"/>
<organism evidence="1 2">
    <name type="scientific">Dendrobium nobile</name>
    <name type="common">Orchid</name>
    <dbReference type="NCBI Taxonomy" id="94219"/>
    <lineage>
        <taxon>Eukaryota</taxon>
        <taxon>Viridiplantae</taxon>
        <taxon>Streptophyta</taxon>
        <taxon>Embryophyta</taxon>
        <taxon>Tracheophyta</taxon>
        <taxon>Spermatophyta</taxon>
        <taxon>Magnoliopsida</taxon>
        <taxon>Liliopsida</taxon>
        <taxon>Asparagales</taxon>
        <taxon>Orchidaceae</taxon>
        <taxon>Epidendroideae</taxon>
        <taxon>Malaxideae</taxon>
        <taxon>Dendrobiinae</taxon>
        <taxon>Dendrobium</taxon>
    </lineage>
</organism>
<accession>A0A8T3BJD0</accession>
<gene>
    <name evidence="1" type="ORF">KFK09_009432</name>
</gene>
<comment type="caution">
    <text evidence="1">The sequence shown here is derived from an EMBL/GenBank/DDBJ whole genome shotgun (WGS) entry which is preliminary data.</text>
</comment>
<dbReference type="InterPro" id="IPR036691">
    <property type="entry name" value="Endo/exonu/phosph_ase_sf"/>
</dbReference>
<evidence type="ECO:0000313" key="2">
    <source>
        <dbReference type="Proteomes" id="UP000829196"/>
    </source>
</evidence>
<dbReference type="SUPFAM" id="SSF56219">
    <property type="entry name" value="DNase I-like"/>
    <property type="match status" value="1"/>
</dbReference>
<protein>
    <recommendedName>
        <fullName evidence="3">Endonuclease/exonuclease/phosphatase domain-containing protein</fullName>
    </recommendedName>
</protein>
<dbReference type="PANTHER" id="PTHR33710:SF71">
    <property type="entry name" value="ENDONUCLEASE_EXONUCLEASE_PHOSPHATASE DOMAIN-CONTAINING PROTEIN"/>
    <property type="match status" value="1"/>
</dbReference>
<evidence type="ECO:0000313" key="1">
    <source>
        <dbReference type="EMBL" id="KAI0513412.1"/>
    </source>
</evidence>
<sequence length="395" mass="45918">MILGNLEVHGKENWIVASIYGSTNALLRRSLWSDIEKHCSNDLPMIVGGDFNCLLSQAEKRGGKKFCLTQGSKDFSNFMIANDLHELSSMGSKFTWCNNKNGNARILEKLDRCLINSQALNSLQIAIVKHLPRIASDNCPLLLEIYKPKEKFNREIRYEETWVSYYGATTLVKNIWNRKSLADPQAALNLKLKRTLRGLFYWSKAKFLELNSLRDRLLIEIQDIQKEENEGWISFERLQLLRFKINELNVTLARLNTWWRQRAKVRWMDEGDCNSSFLHTYANARRNTNWISHIKTKEGDISEDVDLIQHAFSDFFKLKWQQRKCSLEGWPRSSNVISNVDQIMLDAEFTREDLWLVVKSSARSISPGLDGITFSFFKDFGIQLKRMCGLQLITF</sequence>
<dbReference type="Proteomes" id="UP000829196">
    <property type="component" value="Unassembled WGS sequence"/>
</dbReference>
<dbReference type="AlphaFoldDB" id="A0A8T3BJD0"/>